<proteinExistence type="predicted"/>
<feature type="transmembrane region" description="Helical" evidence="1">
    <location>
        <begin position="251"/>
        <end position="274"/>
    </location>
</feature>
<feature type="transmembrane region" description="Helical" evidence="1">
    <location>
        <begin position="20"/>
        <end position="37"/>
    </location>
</feature>
<feature type="transmembrane region" description="Helical" evidence="1">
    <location>
        <begin position="167"/>
        <end position="192"/>
    </location>
</feature>
<feature type="transmembrane region" description="Helical" evidence="1">
    <location>
        <begin position="90"/>
        <end position="112"/>
    </location>
</feature>
<dbReference type="RefSeq" id="WP_186874540.1">
    <property type="nucleotide sequence ID" value="NZ_JACOPF010000001.1"/>
</dbReference>
<dbReference type="Proteomes" id="UP000652477">
    <property type="component" value="Unassembled WGS sequence"/>
</dbReference>
<keyword evidence="1" id="KW-0812">Transmembrane</keyword>
<dbReference type="AlphaFoldDB" id="A0A923RNZ7"/>
<organism evidence="2 3">
    <name type="scientific">Mediterraneibacter hominis</name>
    <dbReference type="NCBI Taxonomy" id="2763054"/>
    <lineage>
        <taxon>Bacteria</taxon>
        <taxon>Bacillati</taxon>
        <taxon>Bacillota</taxon>
        <taxon>Clostridia</taxon>
        <taxon>Lachnospirales</taxon>
        <taxon>Lachnospiraceae</taxon>
        <taxon>Mediterraneibacter</taxon>
    </lineage>
</organism>
<dbReference type="EMBL" id="JACOPF010000001">
    <property type="protein sequence ID" value="MBC5687886.1"/>
    <property type="molecule type" value="Genomic_DNA"/>
</dbReference>
<accession>A0A923RNZ7</accession>
<name>A0A923RNZ7_9FIRM</name>
<evidence type="ECO:0000313" key="2">
    <source>
        <dbReference type="EMBL" id="MBC5687886.1"/>
    </source>
</evidence>
<evidence type="ECO:0000256" key="1">
    <source>
        <dbReference type="SAM" id="Phobius"/>
    </source>
</evidence>
<sequence>MLNMIRMELFRMFKSKSLYIVWIVMAVAIGFSTYMSVEELNMMTQEEKQQMYEEEQKSEVIFGLEVTAPTKPDAQVSVYDMFYANMKGKFIALFMVIFTVLYSTGDISSGYVKNIAGQVKDRRTLIYAKAAALCIYTICTVAAAVLIQAVCNQLFAGTVIWGDAKAFAAYAGVQTGLHFAFLLVVMCMAILIESNVFSVALGICICMNIMTIIYGFIDKMAEKAGFENFQMIKYTLTGRISMLGMEVSQKAVYAAISVTIVFAAAALLISSTVFKQRDI</sequence>
<reference evidence="2" key="1">
    <citation type="submission" date="2020-08" db="EMBL/GenBank/DDBJ databases">
        <title>Genome public.</title>
        <authorList>
            <person name="Liu C."/>
            <person name="Sun Q."/>
        </authorList>
    </citation>
    <scope>NUCLEOTIDE SEQUENCE</scope>
    <source>
        <strain evidence="2">NSJ-55</strain>
    </source>
</reference>
<gene>
    <name evidence="2" type="ORF">H8S37_02890</name>
</gene>
<keyword evidence="1" id="KW-0472">Membrane</keyword>
<keyword evidence="1" id="KW-1133">Transmembrane helix</keyword>
<feature type="transmembrane region" description="Helical" evidence="1">
    <location>
        <begin position="199"/>
        <end position="217"/>
    </location>
</feature>
<feature type="transmembrane region" description="Helical" evidence="1">
    <location>
        <begin position="124"/>
        <end position="147"/>
    </location>
</feature>
<comment type="caution">
    <text evidence="2">The sequence shown here is derived from an EMBL/GenBank/DDBJ whole genome shotgun (WGS) entry which is preliminary data.</text>
</comment>
<keyword evidence="3" id="KW-1185">Reference proteome</keyword>
<protein>
    <submittedName>
        <fullName evidence="2">ABC transporter permease</fullName>
    </submittedName>
</protein>
<evidence type="ECO:0000313" key="3">
    <source>
        <dbReference type="Proteomes" id="UP000652477"/>
    </source>
</evidence>